<dbReference type="Pfam" id="PF01509">
    <property type="entry name" value="TruB_N"/>
    <property type="match status" value="1"/>
</dbReference>
<dbReference type="EC" id="5.4.99.25" evidence="5"/>
<keyword evidence="3 5" id="KW-0819">tRNA processing</keyword>
<dbReference type="InterPro" id="IPR020103">
    <property type="entry name" value="PsdUridine_synth_cat_dom_sf"/>
</dbReference>
<dbReference type="InterPro" id="IPR036974">
    <property type="entry name" value="PUA_sf"/>
</dbReference>
<feature type="active site" description="Nucleophile" evidence="5">
    <location>
        <position position="49"/>
    </location>
</feature>
<dbReference type="CDD" id="cd21152">
    <property type="entry name" value="PUA_TruB_bacterial"/>
    <property type="match status" value="1"/>
</dbReference>
<dbReference type="CDD" id="cd02573">
    <property type="entry name" value="PseudoU_synth_EcTruB"/>
    <property type="match status" value="1"/>
</dbReference>
<name>A0A809QYP9_9PROT</name>
<keyword evidence="4 5" id="KW-0413">Isomerase</keyword>
<evidence type="ECO:0000313" key="9">
    <source>
        <dbReference type="EMBL" id="BBO20550.1"/>
    </source>
</evidence>
<dbReference type="InterPro" id="IPR015240">
    <property type="entry name" value="tRNA_sdUridine_synth_fam1_C"/>
</dbReference>
<sequence>MNQPRKPPRRRVDGVLLLDKPAGMTSNAALQKARRLLNAAKAGHTGTLDPMATGLLPLCFGEATKFAGELLAADKAYAATLRLGVRTDTADAEGQVLETRPVAVTYEQAEAVLGRFRGDILQVPPMHSALKRDGRPLYEYARKGIEVERRPREVSIFSLVVRYFKGDRLEFDVDCSKGTYVRSLAQDIGEALGCGAHLIALRRTRIGRLRLDEAVTLEALEALLPEARDDLLQPADALLAGLPQLVLDEAAARRFSHGQPVRGPAGVPAGRLRVYADDGRFFGLGTLTPDGLVTPARLVTAGIEK</sequence>
<evidence type="ECO:0000256" key="5">
    <source>
        <dbReference type="HAMAP-Rule" id="MF_01080"/>
    </source>
</evidence>
<gene>
    <name evidence="5" type="primary">truB</name>
    <name evidence="9" type="ORF">DSYM_12490</name>
</gene>
<feature type="domain" description="Pseudouridine synthase II N-terminal" evidence="6">
    <location>
        <begin position="34"/>
        <end position="181"/>
    </location>
</feature>
<dbReference type="SUPFAM" id="SSF55120">
    <property type="entry name" value="Pseudouridine synthase"/>
    <property type="match status" value="1"/>
</dbReference>
<dbReference type="HAMAP" id="MF_01080">
    <property type="entry name" value="TruB_bact"/>
    <property type="match status" value="1"/>
</dbReference>
<dbReference type="GO" id="GO:0031119">
    <property type="term" value="P:tRNA pseudouridine synthesis"/>
    <property type="evidence" value="ECO:0007669"/>
    <property type="project" value="UniProtKB-UniRule"/>
</dbReference>
<dbReference type="GO" id="GO:0003723">
    <property type="term" value="F:RNA binding"/>
    <property type="evidence" value="ECO:0007669"/>
    <property type="project" value="InterPro"/>
</dbReference>
<evidence type="ECO:0000313" key="10">
    <source>
        <dbReference type="Proteomes" id="UP000662914"/>
    </source>
</evidence>
<dbReference type="InterPro" id="IPR014780">
    <property type="entry name" value="tRNA_psdUridine_synth_TruB"/>
</dbReference>
<comment type="catalytic activity">
    <reaction evidence="1 5">
        <text>uridine(55) in tRNA = pseudouridine(55) in tRNA</text>
        <dbReference type="Rhea" id="RHEA:42532"/>
        <dbReference type="Rhea" id="RHEA-COMP:10101"/>
        <dbReference type="Rhea" id="RHEA-COMP:10102"/>
        <dbReference type="ChEBI" id="CHEBI:65314"/>
        <dbReference type="ChEBI" id="CHEBI:65315"/>
        <dbReference type="EC" id="5.4.99.25"/>
    </reaction>
</comment>
<evidence type="ECO:0000256" key="4">
    <source>
        <dbReference type="ARBA" id="ARBA00023235"/>
    </source>
</evidence>
<dbReference type="NCBIfam" id="TIGR00431">
    <property type="entry name" value="TruB"/>
    <property type="match status" value="1"/>
</dbReference>
<feature type="domain" description="tRNA pseudouridylate synthase B C-terminal" evidence="8">
    <location>
        <begin position="182"/>
        <end position="239"/>
    </location>
</feature>
<feature type="domain" description="tRNA pseudouridine synthase II TruB subfamily 1 C-terminal" evidence="7">
    <location>
        <begin position="243"/>
        <end position="299"/>
    </location>
</feature>
<evidence type="ECO:0000259" key="8">
    <source>
        <dbReference type="Pfam" id="PF16198"/>
    </source>
</evidence>
<organism evidence="9 10">
    <name type="scientific">Candidatus Desulfobacillus denitrificans</name>
    <dbReference type="NCBI Taxonomy" id="2608985"/>
    <lineage>
        <taxon>Bacteria</taxon>
        <taxon>Pseudomonadati</taxon>
        <taxon>Pseudomonadota</taxon>
        <taxon>Betaproteobacteria</taxon>
        <taxon>Candidatus Desulfobacillus</taxon>
    </lineage>
</organism>
<comment type="function">
    <text evidence="5">Responsible for synthesis of pseudouridine from uracil-55 in the psi GC loop of transfer RNAs.</text>
</comment>
<dbReference type="Gene3D" id="3.30.2350.10">
    <property type="entry name" value="Pseudouridine synthase"/>
    <property type="match status" value="1"/>
</dbReference>
<dbReference type="EMBL" id="AP021857">
    <property type="protein sequence ID" value="BBO20550.1"/>
    <property type="molecule type" value="Genomic_DNA"/>
</dbReference>
<dbReference type="PANTHER" id="PTHR13767:SF2">
    <property type="entry name" value="PSEUDOURIDYLATE SYNTHASE TRUB1"/>
    <property type="match status" value="1"/>
</dbReference>
<dbReference type="InterPro" id="IPR015947">
    <property type="entry name" value="PUA-like_sf"/>
</dbReference>
<evidence type="ECO:0000256" key="1">
    <source>
        <dbReference type="ARBA" id="ARBA00000385"/>
    </source>
</evidence>
<dbReference type="Proteomes" id="UP000662914">
    <property type="component" value="Chromosome"/>
</dbReference>
<dbReference type="Pfam" id="PF16198">
    <property type="entry name" value="TruB_C_2"/>
    <property type="match status" value="1"/>
</dbReference>
<dbReference type="Gene3D" id="2.30.130.10">
    <property type="entry name" value="PUA domain"/>
    <property type="match status" value="1"/>
</dbReference>
<dbReference type="GO" id="GO:0160148">
    <property type="term" value="F:tRNA pseudouridine(55) synthase activity"/>
    <property type="evidence" value="ECO:0007669"/>
    <property type="project" value="UniProtKB-EC"/>
</dbReference>
<accession>A0A809QYP9</accession>
<dbReference type="AlphaFoldDB" id="A0A809QYP9"/>
<dbReference type="KEGG" id="ddz:DSYM_12490"/>
<dbReference type="Pfam" id="PF09157">
    <property type="entry name" value="TruB-C_2"/>
    <property type="match status" value="1"/>
</dbReference>
<protein>
    <recommendedName>
        <fullName evidence="5">tRNA pseudouridine synthase B</fullName>
        <ecNumber evidence="5">5.4.99.25</ecNumber>
    </recommendedName>
    <alternativeName>
        <fullName evidence="5">tRNA pseudouridine(55) synthase</fullName>
        <shortName evidence="5">Psi55 synthase</shortName>
    </alternativeName>
    <alternativeName>
        <fullName evidence="5">tRNA pseudouridylate synthase</fullName>
    </alternativeName>
    <alternativeName>
        <fullName evidence="5">tRNA-uridine isomerase</fullName>
    </alternativeName>
</protein>
<proteinExistence type="inferred from homology"/>
<dbReference type="PANTHER" id="PTHR13767">
    <property type="entry name" value="TRNA-PSEUDOURIDINE SYNTHASE"/>
    <property type="match status" value="1"/>
</dbReference>
<evidence type="ECO:0000259" key="7">
    <source>
        <dbReference type="Pfam" id="PF09157"/>
    </source>
</evidence>
<dbReference type="GO" id="GO:1990481">
    <property type="term" value="P:mRNA pseudouridine synthesis"/>
    <property type="evidence" value="ECO:0007669"/>
    <property type="project" value="TreeGrafter"/>
</dbReference>
<evidence type="ECO:0000259" key="6">
    <source>
        <dbReference type="Pfam" id="PF01509"/>
    </source>
</evidence>
<reference evidence="9" key="1">
    <citation type="journal article" name="DNA Res.">
        <title>The physiological potential of anammox bacteria as revealed by their core genome structure.</title>
        <authorList>
            <person name="Okubo T."/>
            <person name="Toyoda A."/>
            <person name="Fukuhara K."/>
            <person name="Uchiyama I."/>
            <person name="Harigaya Y."/>
            <person name="Kuroiwa M."/>
            <person name="Suzuki T."/>
            <person name="Murakami Y."/>
            <person name="Suwa Y."/>
            <person name="Takami H."/>
        </authorList>
    </citation>
    <scope>NUCLEOTIDE SEQUENCE</scope>
    <source>
        <strain evidence="9">317325-3</strain>
    </source>
</reference>
<dbReference type="InterPro" id="IPR002501">
    <property type="entry name" value="PsdUridine_synth_N"/>
</dbReference>
<evidence type="ECO:0000256" key="3">
    <source>
        <dbReference type="ARBA" id="ARBA00022694"/>
    </source>
</evidence>
<comment type="similarity">
    <text evidence="2 5">Belongs to the pseudouridine synthase TruB family. Type 1 subfamily.</text>
</comment>
<evidence type="ECO:0000256" key="2">
    <source>
        <dbReference type="ARBA" id="ARBA00005642"/>
    </source>
</evidence>
<dbReference type="FunFam" id="3.30.2350.10:FF:000011">
    <property type="entry name" value="tRNA pseudouridine synthase B"/>
    <property type="match status" value="1"/>
</dbReference>
<dbReference type="InterPro" id="IPR032819">
    <property type="entry name" value="TruB_C"/>
</dbReference>
<dbReference type="SUPFAM" id="SSF88697">
    <property type="entry name" value="PUA domain-like"/>
    <property type="match status" value="1"/>
</dbReference>